<organism evidence="2 3">
    <name type="scientific">Geodermatophilus saharensis</name>
    <dbReference type="NCBI Taxonomy" id="1137994"/>
    <lineage>
        <taxon>Bacteria</taxon>
        <taxon>Bacillati</taxon>
        <taxon>Actinomycetota</taxon>
        <taxon>Actinomycetes</taxon>
        <taxon>Geodermatophilales</taxon>
        <taxon>Geodermatophilaceae</taxon>
        <taxon>Geodermatophilus</taxon>
    </lineage>
</organism>
<proteinExistence type="predicted"/>
<sequence>MRTGVEAPPGADVEPGVTRPLCFVLMPYHAVQDDDGVRIDFRAVYDRLIVPAITEAGMEPLRADEDPESRGIFQKSMFERLVVCEFALADLSTGNANVYYELGVRHALRPYSTVLIFREGYRLPLDVAHGSALSYPVGPNGEPEDVAGTTNRLVTRLRAARDARVDSPVHQLVTGLPVLEVDHERIDSFRMHADREEQLRRRLERARRTGLEDVRLVEADLGRTEDLALRPAIDLLVTYRSLSAWQDMTRVVRGLAKPVARVELVQQLFAWALNRAEEDAEAEAVLNDLLARRPSSETYGLLGRVYKDRWERARGAARRSGLLGRAIDAYVKGFESDWRDLYPGVNAVLLMSLSSPPHERMAELLPVVSWASRRRLARQDREPDYWDHATDLALGVLTGDRARAHKELECALAVVRDRFEPETTARDLSFVSEAMRAHGEDATWVEEIVEELRSEGP</sequence>
<dbReference type="Pfam" id="PF13281">
    <property type="entry name" value="MAP3K_TRAF_bd"/>
    <property type="match status" value="1"/>
</dbReference>
<protein>
    <recommendedName>
        <fullName evidence="1">MAP3K TRAFs-binding domain-containing protein</fullName>
    </recommendedName>
</protein>
<gene>
    <name evidence="2" type="ORF">SAMN04488107_3346</name>
</gene>
<evidence type="ECO:0000259" key="1">
    <source>
        <dbReference type="Pfam" id="PF13281"/>
    </source>
</evidence>
<reference evidence="3" key="1">
    <citation type="submission" date="2017-06" db="EMBL/GenBank/DDBJ databases">
        <authorList>
            <person name="Varghese N."/>
            <person name="Submissions S."/>
        </authorList>
    </citation>
    <scope>NUCLEOTIDE SEQUENCE [LARGE SCALE GENOMIC DNA]</scope>
    <source>
        <strain evidence="3">DSM 45423</strain>
    </source>
</reference>
<dbReference type="EMBL" id="FZOH01000006">
    <property type="protein sequence ID" value="SNS65709.1"/>
    <property type="molecule type" value="Genomic_DNA"/>
</dbReference>
<keyword evidence="3" id="KW-1185">Reference proteome</keyword>
<evidence type="ECO:0000313" key="2">
    <source>
        <dbReference type="EMBL" id="SNS65709.1"/>
    </source>
</evidence>
<accession>A0A239G982</accession>
<dbReference type="Proteomes" id="UP000198386">
    <property type="component" value="Unassembled WGS sequence"/>
</dbReference>
<name>A0A239G982_9ACTN</name>
<dbReference type="AlphaFoldDB" id="A0A239G982"/>
<dbReference type="InterPro" id="IPR025136">
    <property type="entry name" value="MAP3K_TRAF-bd"/>
</dbReference>
<evidence type="ECO:0000313" key="3">
    <source>
        <dbReference type="Proteomes" id="UP000198386"/>
    </source>
</evidence>
<feature type="domain" description="MAP3K TRAFs-binding" evidence="1">
    <location>
        <begin position="98"/>
        <end position="441"/>
    </location>
</feature>